<keyword evidence="1" id="KW-0862">Zinc</keyword>
<comment type="caution">
    <text evidence="4">The sequence shown here is derived from an EMBL/GenBank/DDBJ whole genome shotgun (WGS) entry which is preliminary data.</text>
</comment>
<dbReference type="Pfam" id="PF00098">
    <property type="entry name" value="zf-CCHC"/>
    <property type="match status" value="1"/>
</dbReference>
<dbReference type="PROSITE" id="PS50158">
    <property type="entry name" value="ZF_CCHC"/>
    <property type="match status" value="1"/>
</dbReference>
<dbReference type="Proteomes" id="UP000288805">
    <property type="component" value="Unassembled WGS sequence"/>
</dbReference>
<dbReference type="PANTHER" id="PTHR11439:SF497">
    <property type="entry name" value="CYSTEINE-RICH RLK (RECEPTOR-LIKE PROTEIN KINASE) 8"/>
    <property type="match status" value="1"/>
</dbReference>
<dbReference type="CDD" id="cd09272">
    <property type="entry name" value="RNase_HI_RT_Ty1"/>
    <property type="match status" value="1"/>
</dbReference>
<accession>A0A438GSU1</accession>
<evidence type="ECO:0000259" key="3">
    <source>
        <dbReference type="PROSITE" id="PS50994"/>
    </source>
</evidence>
<dbReference type="GO" id="GO:0008270">
    <property type="term" value="F:zinc ion binding"/>
    <property type="evidence" value="ECO:0007669"/>
    <property type="project" value="UniProtKB-KW"/>
</dbReference>
<keyword evidence="1" id="KW-0863">Zinc-finger</keyword>
<dbReference type="AlphaFoldDB" id="A0A438GSU1"/>
<dbReference type="InterPro" id="IPR001584">
    <property type="entry name" value="Integrase_cat-core"/>
</dbReference>
<dbReference type="GO" id="GO:0003676">
    <property type="term" value="F:nucleic acid binding"/>
    <property type="evidence" value="ECO:0007669"/>
    <property type="project" value="InterPro"/>
</dbReference>
<keyword evidence="1" id="KW-0479">Metal-binding</keyword>
<dbReference type="InterPro" id="IPR043502">
    <property type="entry name" value="DNA/RNA_pol_sf"/>
</dbReference>
<organism evidence="4 5">
    <name type="scientific">Vitis vinifera</name>
    <name type="common">Grape</name>
    <dbReference type="NCBI Taxonomy" id="29760"/>
    <lineage>
        <taxon>Eukaryota</taxon>
        <taxon>Viridiplantae</taxon>
        <taxon>Streptophyta</taxon>
        <taxon>Embryophyta</taxon>
        <taxon>Tracheophyta</taxon>
        <taxon>Spermatophyta</taxon>
        <taxon>Magnoliopsida</taxon>
        <taxon>eudicotyledons</taxon>
        <taxon>Gunneridae</taxon>
        <taxon>Pentapetalae</taxon>
        <taxon>rosids</taxon>
        <taxon>Vitales</taxon>
        <taxon>Vitaceae</taxon>
        <taxon>Viteae</taxon>
        <taxon>Vitis</taxon>
    </lineage>
</organism>
<evidence type="ECO:0000313" key="5">
    <source>
        <dbReference type="Proteomes" id="UP000288805"/>
    </source>
</evidence>
<dbReference type="InterPro" id="IPR036875">
    <property type="entry name" value="Znf_CCHC_sf"/>
</dbReference>
<dbReference type="SMART" id="SM00343">
    <property type="entry name" value="ZnF_C2HC"/>
    <property type="match status" value="1"/>
</dbReference>
<dbReference type="PROSITE" id="PS50994">
    <property type="entry name" value="INTEGRASE"/>
    <property type="match status" value="1"/>
</dbReference>
<feature type="domain" description="CCHC-type" evidence="2">
    <location>
        <begin position="89"/>
        <end position="104"/>
    </location>
</feature>
<dbReference type="Pfam" id="PF07727">
    <property type="entry name" value="RVT_2"/>
    <property type="match status" value="2"/>
</dbReference>
<evidence type="ECO:0000259" key="2">
    <source>
        <dbReference type="PROSITE" id="PS50158"/>
    </source>
</evidence>
<reference evidence="4 5" key="1">
    <citation type="journal article" date="2018" name="PLoS Genet.">
        <title>Population sequencing reveals clonal diversity and ancestral inbreeding in the grapevine cultivar Chardonnay.</title>
        <authorList>
            <person name="Roach M.J."/>
            <person name="Johnson D.L."/>
            <person name="Bohlmann J."/>
            <person name="van Vuuren H.J."/>
            <person name="Jones S.J."/>
            <person name="Pretorius I.S."/>
            <person name="Schmidt S.A."/>
            <person name="Borneman A.R."/>
        </authorList>
    </citation>
    <scope>NUCLEOTIDE SEQUENCE [LARGE SCALE GENOMIC DNA]</scope>
    <source>
        <strain evidence="5">cv. Chardonnay</strain>
        <tissue evidence="4">Leaf</tissue>
    </source>
</reference>
<protein>
    <submittedName>
        <fullName evidence="4">Retrovirus-related Pol polyprotein from transposon RE1</fullName>
    </submittedName>
</protein>
<dbReference type="SUPFAM" id="SSF56672">
    <property type="entry name" value="DNA/RNA polymerases"/>
    <property type="match status" value="1"/>
</dbReference>
<dbReference type="EMBL" id="QGNW01000353">
    <property type="protein sequence ID" value="RVW75273.1"/>
    <property type="molecule type" value="Genomic_DNA"/>
</dbReference>
<name>A0A438GSU1_VITVI</name>
<dbReference type="SUPFAM" id="SSF53098">
    <property type="entry name" value="Ribonuclease H-like"/>
    <property type="match status" value="1"/>
</dbReference>
<dbReference type="InterPro" id="IPR001878">
    <property type="entry name" value="Znf_CCHC"/>
</dbReference>
<dbReference type="GO" id="GO:0015074">
    <property type="term" value="P:DNA integration"/>
    <property type="evidence" value="ECO:0007669"/>
    <property type="project" value="InterPro"/>
</dbReference>
<dbReference type="InterPro" id="IPR013103">
    <property type="entry name" value="RVT_2"/>
</dbReference>
<dbReference type="InterPro" id="IPR036397">
    <property type="entry name" value="RNaseH_sf"/>
</dbReference>
<proteinExistence type="predicted"/>
<evidence type="ECO:0000256" key="1">
    <source>
        <dbReference type="PROSITE-ProRule" id="PRU00047"/>
    </source>
</evidence>
<dbReference type="Pfam" id="PF00665">
    <property type="entry name" value="rve"/>
    <property type="match status" value="1"/>
</dbReference>
<evidence type="ECO:0000313" key="4">
    <source>
        <dbReference type="EMBL" id="RVW75273.1"/>
    </source>
</evidence>
<sequence length="692" mass="78184">MLIYINVPAATLFAVQVVYAISKRDQFLMKLRPNFEIARSNMMNRHPIPSYRIVTKAIMEHRANVSAPVSVAYAAQGRNKGRDMRVVQCFSCKDFGHIARDCPKKFYNYCKNKVISSLLISFSLKGSRDQVSGKMIAKGPKVGRFFPLHVSPSTIIPSFPLLSFACNVVGSGIRCVIDVLATQTLIDVWGIAPIVSHAHYKYFVTFIDDFSRFTWVYFLRAKAKIFSVFKCFLALIETQFSTSIKVLHSDSGREYCLMSFRTFFKAKGSSLSILVLRHHNKTVLLRGKITTFLMCRHESDSTSSVPLPILTRRRILLLLPPLFIGLTRLSRPLDWYGFFSLVSLVATLSTISIPSCYKQAMKHECWQNAMQAELQALEENHTWDIVHCPPTVKPIGTLGNKQEYGVDYEETFAPIAKMTTVRTILAIAASQSWQLHQMDVKNVFLHGNLQEEIYMKLPSDLTNFSPHDFYPSQCDSSLFFHMSASSIVLLLVYVDDIIITGSDCGLITKLQRLLHATFHMKNLGQLTYFLGLKVHHQANGIFVNQHKYIQDLITLAGLEDTSSVDPPMEVSQFMSSPQHLDRVAVRCIICYLRGSPTHELFFPTDSSLQLVAYSDADWSGCPDTRRSTTGKYRAMSTACSEIIWLRGLLEELGFPQTTSTPLHADNTSAIQIATNPVFHERNKHIEVDCHSI</sequence>
<gene>
    <name evidence="4" type="primary">RE1_2986</name>
    <name evidence="4" type="ORF">CK203_047153</name>
</gene>
<dbReference type="Gene3D" id="4.10.60.10">
    <property type="entry name" value="Zinc finger, CCHC-type"/>
    <property type="match status" value="1"/>
</dbReference>
<dbReference type="PANTHER" id="PTHR11439">
    <property type="entry name" value="GAG-POL-RELATED RETROTRANSPOSON"/>
    <property type="match status" value="1"/>
</dbReference>
<feature type="domain" description="Integrase catalytic" evidence="3">
    <location>
        <begin position="156"/>
        <end position="268"/>
    </location>
</feature>
<dbReference type="InterPro" id="IPR012337">
    <property type="entry name" value="RNaseH-like_sf"/>
</dbReference>
<dbReference type="SUPFAM" id="SSF57756">
    <property type="entry name" value="Retrovirus zinc finger-like domains"/>
    <property type="match status" value="1"/>
</dbReference>
<dbReference type="Gene3D" id="3.30.420.10">
    <property type="entry name" value="Ribonuclease H-like superfamily/Ribonuclease H"/>
    <property type="match status" value="1"/>
</dbReference>